<dbReference type="Pfam" id="PF00535">
    <property type="entry name" value="Glycos_transf_2"/>
    <property type="match status" value="1"/>
</dbReference>
<dbReference type="InterPro" id="IPR050256">
    <property type="entry name" value="Glycosyltransferase_2"/>
</dbReference>
<dbReference type="AlphaFoldDB" id="A0ABD5WRW5"/>
<dbReference type="Gene3D" id="3.90.550.10">
    <property type="entry name" value="Spore Coat Polysaccharide Biosynthesis Protein SpsA, Chain A"/>
    <property type="match status" value="1"/>
</dbReference>
<dbReference type="SUPFAM" id="SSF53448">
    <property type="entry name" value="Nucleotide-diphospho-sugar transferases"/>
    <property type="match status" value="1"/>
</dbReference>
<feature type="compositionally biased region" description="Polar residues" evidence="1">
    <location>
        <begin position="1"/>
        <end position="16"/>
    </location>
</feature>
<organism evidence="5 6">
    <name type="scientific">Halorussus caseinilyticus</name>
    <dbReference type="NCBI Taxonomy" id="3034025"/>
    <lineage>
        <taxon>Archaea</taxon>
        <taxon>Methanobacteriati</taxon>
        <taxon>Methanobacteriota</taxon>
        <taxon>Stenosarchaea group</taxon>
        <taxon>Halobacteria</taxon>
        <taxon>Halobacteriales</taxon>
        <taxon>Haladaptataceae</taxon>
        <taxon>Halorussus</taxon>
    </lineage>
</organism>
<dbReference type="GeneID" id="79301825"/>
<feature type="transmembrane region" description="Helical" evidence="2">
    <location>
        <begin position="266"/>
        <end position="287"/>
    </location>
</feature>
<dbReference type="InterPro" id="IPR001173">
    <property type="entry name" value="Glyco_trans_2-like"/>
</dbReference>
<gene>
    <name evidence="5" type="ORF">ACFQJ6_16215</name>
</gene>
<keyword evidence="6" id="KW-1185">Reference proteome</keyword>
<feature type="transmembrane region" description="Helical" evidence="2">
    <location>
        <begin position="350"/>
        <end position="373"/>
    </location>
</feature>
<keyword evidence="2" id="KW-1133">Transmembrane helix</keyword>
<dbReference type="PANTHER" id="PTHR48090:SF7">
    <property type="entry name" value="RFBJ PROTEIN"/>
    <property type="match status" value="1"/>
</dbReference>
<dbReference type="InterPro" id="IPR029044">
    <property type="entry name" value="Nucleotide-diphossugar_trans"/>
</dbReference>
<dbReference type="PANTHER" id="PTHR48090">
    <property type="entry name" value="UNDECAPRENYL-PHOSPHATE 4-DEOXY-4-FORMAMIDO-L-ARABINOSE TRANSFERASE-RELATED"/>
    <property type="match status" value="1"/>
</dbReference>
<reference evidence="5 6" key="1">
    <citation type="journal article" date="2019" name="Int. J. Syst. Evol. Microbiol.">
        <title>The Global Catalogue of Microorganisms (GCM) 10K type strain sequencing project: providing services to taxonomists for standard genome sequencing and annotation.</title>
        <authorList>
            <consortium name="The Broad Institute Genomics Platform"/>
            <consortium name="The Broad Institute Genome Sequencing Center for Infectious Disease"/>
            <person name="Wu L."/>
            <person name="Ma J."/>
        </authorList>
    </citation>
    <scope>NUCLEOTIDE SEQUENCE [LARGE SCALE GENOMIC DNA]</scope>
    <source>
        <strain evidence="5 6">DT72</strain>
    </source>
</reference>
<evidence type="ECO:0000313" key="5">
    <source>
        <dbReference type="EMBL" id="MFC7081426.1"/>
    </source>
</evidence>
<feature type="domain" description="Low-salt glycan biosynthesis hexosyltransferase Agl6 C-terminal transmembrane region" evidence="4">
    <location>
        <begin position="331"/>
        <end position="409"/>
    </location>
</feature>
<accession>A0ABD5WRW5</accession>
<dbReference type="Proteomes" id="UP001596407">
    <property type="component" value="Unassembled WGS sequence"/>
</dbReference>
<dbReference type="EMBL" id="JBHSZH010000005">
    <property type="protein sequence ID" value="MFC7081426.1"/>
    <property type="molecule type" value="Genomic_DNA"/>
</dbReference>
<sequence>MTDQMQANRTANPSTTDTERDAPGTATADELLVSSENGPRPTLSVVMPTLNEEAGVRKCIEQVKSALVELDVTGEIIVSDSSSDRTPEIAAELGARVVTPDGMGYGYAYKYAFERARGDYVVIGDADTTYDFEELPKLLELVREGDADMVLGSRLDGKIKSGAMPPLHQYVGNPLLTKFLNVFYDAGVSDAHSGFRVIDREVLDRLDLRSDGMEFASEMIMEASAKGLRIEEVPITYHEREGEATLDSFRDGWRHVKFMLINAPSYLFSVPGLAFFLFGVLTMALTLADARLGNATLGINSMIAGSLLTIIGFQIATLAVFSSIAADPIKRPRDFITNWIRAKFKLEHGASMGLLLYSIGTVYVTLVVAQWATSGYDTVPFAVRSMVAFTAIVLGTQTIFSSFFFSMLAQAQD</sequence>
<evidence type="ECO:0000256" key="2">
    <source>
        <dbReference type="SAM" id="Phobius"/>
    </source>
</evidence>
<proteinExistence type="predicted"/>
<feature type="domain" description="Glycosyltransferase 2-like" evidence="3">
    <location>
        <begin position="44"/>
        <end position="206"/>
    </location>
</feature>
<evidence type="ECO:0000313" key="6">
    <source>
        <dbReference type="Proteomes" id="UP001596407"/>
    </source>
</evidence>
<keyword evidence="2" id="KW-0812">Transmembrane</keyword>
<evidence type="ECO:0000259" key="3">
    <source>
        <dbReference type="Pfam" id="PF00535"/>
    </source>
</evidence>
<feature type="transmembrane region" description="Helical" evidence="2">
    <location>
        <begin position="307"/>
        <end position="329"/>
    </location>
</feature>
<protein>
    <submittedName>
        <fullName evidence="5">Glycosyltransferase family 2 protein</fullName>
    </submittedName>
</protein>
<dbReference type="RefSeq" id="WP_276280660.1">
    <property type="nucleotide sequence ID" value="NZ_CP119809.1"/>
</dbReference>
<keyword evidence="2" id="KW-0472">Membrane</keyword>
<feature type="region of interest" description="Disordered" evidence="1">
    <location>
        <begin position="1"/>
        <end position="24"/>
    </location>
</feature>
<comment type="caution">
    <text evidence="5">The sequence shown here is derived from an EMBL/GenBank/DDBJ whole genome shotgun (WGS) entry which is preliminary data.</text>
</comment>
<dbReference type="Pfam" id="PF26629">
    <property type="entry name" value="GT2_TM_C"/>
    <property type="match status" value="1"/>
</dbReference>
<dbReference type="InterPro" id="IPR058718">
    <property type="entry name" value="Agl6_TM_C"/>
</dbReference>
<feature type="transmembrane region" description="Helical" evidence="2">
    <location>
        <begin position="385"/>
        <end position="409"/>
    </location>
</feature>
<name>A0ABD5WRW5_9EURY</name>
<evidence type="ECO:0000259" key="4">
    <source>
        <dbReference type="Pfam" id="PF26629"/>
    </source>
</evidence>
<dbReference type="CDD" id="cd04179">
    <property type="entry name" value="DPM_DPG-synthase_like"/>
    <property type="match status" value="1"/>
</dbReference>
<evidence type="ECO:0000256" key="1">
    <source>
        <dbReference type="SAM" id="MobiDB-lite"/>
    </source>
</evidence>